<evidence type="ECO:0000313" key="1">
    <source>
        <dbReference type="EMBL" id="CAE1161592.1"/>
    </source>
</evidence>
<gene>
    <name evidence="1" type="ORF">SPHA_6947</name>
</gene>
<keyword evidence="2" id="KW-1185">Reference proteome</keyword>
<organism evidence="1 2">
    <name type="scientific">Acanthosepion pharaonis</name>
    <name type="common">Pharaoh cuttlefish</name>
    <name type="synonym">Sepia pharaonis</name>
    <dbReference type="NCBI Taxonomy" id="158019"/>
    <lineage>
        <taxon>Eukaryota</taxon>
        <taxon>Metazoa</taxon>
        <taxon>Spiralia</taxon>
        <taxon>Lophotrochozoa</taxon>
        <taxon>Mollusca</taxon>
        <taxon>Cephalopoda</taxon>
        <taxon>Coleoidea</taxon>
        <taxon>Decapodiformes</taxon>
        <taxon>Sepiida</taxon>
        <taxon>Sepiina</taxon>
        <taxon>Sepiidae</taxon>
        <taxon>Acanthosepion</taxon>
    </lineage>
</organism>
<reference evidence="1" key="1">
    <citation type="submission" date="2021-01" db="EMBL/GenBank/DDBJ databases">
        <authorList>
            <person name="Li R."/>
            <person name="Bekaert M."/>
        </authorList>
    </citation>
    <scope>NUCLEOTIDE SEQUENCE</scope>
    <source>
        <strain evidence="1">Farmed</strain>
    </source>
</reference>
<proteinExistence type="predicted"/>
<dbReference type="EMBL" id="CAHIKZ030000224">
    <property type="protein sequence ID" value="CAE1161592.1"/>
    <property type="molecule type" value="Genomic_DNA"/>
</dbReference>
<name>A0A812AYY9_ACAPH</name>
<sequence length="204" mass="23885">MPPSDRRTNPFPFKRLVYAASRRTIFPPSDNEPTHSHSKDWEYIQKPIPIQKGGIYHRPIDRTNPFHSKTGGIPPSDRRNQPIPIQKIYHQKLGLGIYHRPITNQPIHSKRLGSIYHRRIDEPTHSHSKTGKYIPPSDRRTNPFTFKKIPLGVYTHRPDRQTNRPEYIPPGDEPTHFPFKDWGVYSKTNQPIPIQKTAGIYHRR</sequence>
<comment type="caution">
    <text evidence="1">The sequence shown here is derived from an EMBL/GenBank/DDBJ whole genome shotgun (WGS) entry which is preliminary data.</text>
</comment>
<evidence type="ECO:0000313" key="2">
    <source>
        <dbReference type="Proteomes" id="UP000597762"/>
    </source>
</evidence>
<protein>
    <submittedName>
        <fullName evidence="1">Uncharacterized protein</fullName>
    </submittedName>
</protein>
<dbReference type="AlphaFoldDB" id="A0A812AYY9"/>
<accession>A0A812AYY9</accession>
<dbReference type="Proteomes" id="UP000597762">
    <property type="component" value="Unassembled WGS sequence"/>
</dbReference>